<dbReference type="Proteomes" id="UP001053296">
    <property type="component" value="Chromosome"/>
</dbReference>
<accession>A0ABM7P815</accession>
<proteinExistence type="predicted"/>
<gene>
    <name evidence="2" type="ORF">PSDVSF_23610</name>
</gene>
<protein>
    <submittedName>
        <fullName evidence="2">Uncharacterized protein</fullName>
    </submittedName>
</protein>
<keyword evidence="3" id="KW-1185">Reference proteome</keyword>
<evidence type="ECO:0000256" key="1">
    <source>
        <dbReference type="SAM" id="MobiDB-lite"/>
    </source>
</evidence>
<evidence type="ECO:0000313" key="2">
    <source>
        <dbReference type="EMBL" id="BCS89119.1"/>
    </source>
</evidence>
<feature type="region of interest" description="Disordered" evidence="1">
    <location>
        <begin position="40"/>
        <end position="67"/>
    </location>
</feature>
<dbReference type="EMBL" id="AP024485">
    <property type="protein sequence ID" value="BCS89119.1"/>
    <property type="molecule type" value="Genomic_DNA"/>
</dbReference>
<name>A0ABM7P815_9BACT</name>
<sequence length="91" mass="10055">MKGTPCANGRSDDYAGGVCRQISKRAVPVRDDGLYQFKQPAEQQQEGRQQDLGSSGFEAGRLQKGKPGVCGKMVQFIEVPNVWNRGSRKNR</sequence>
<reference evidence="2" key="1">
    <citation type="journal article" date="2022" name="Arch. Microbiol.">
        <title>Pseudodesulfovibrio sediminis sp. nov., a mesophilic and neutrophilic sulfate-reducing bacterium isolated from sediment of a brackish lake.</title>
        <authorList>
            <person name="Takahashi A."/>
            <person name="Kojima H."/>
            <person name="Watanabe M."/>
            <person name="Fukui M."/>
        </authorList>
    </citation>
    <scope>NUCLEOTIDE SEQUENCE</scope>
    <source>
        <strain evidence="2">SF6</strain>
    </source>
</reference>
<evidence type="ECO:0000313" key="3">
    <source>
        <dbReference type="Proteomes" id="UP001053296"/>
    </source>
</evidence>
<organism evidence="2 3">
    <name type="scientific">Pseudodesulfovibrio sediminis</name>
    <dbReference type="NCBI Taxonomy" id="2810563"/>
    <lineage>
        <taxon>Bacteria</taxon>
        <taxon>Pseudomonadati</taxon>
        <taxon>Thermodesulfobacteriota</taxon>
        <taxon>Desulfovibrionia</taxon>
        <taxon>Desulfovibrionales</taxon>
        <taxon>Desulfovibrionaceae</taxon>
    </lineage>
</organism>